<dbReference type="AlphaFoldDB" id="A0A7U4DP53"/>
<keyword evidence="1" id="KW-0472">Membrane</keyword>
<keyword evidence="1" id="KW-1133">Transmembrane helix</keyword>
<dbReference type="PANTHER" id="PTHR30373">
    <property type="entry name" value="UPF0603 PROTEIN YGCG"/>
    <property type="match status" value="1"/>
</dbReference>
<dbReference type="PANTHER" id="PTHR30373:SF8">
    <property type="entry name" value="BLL7265 PROTEIN"/>
    <property type="match status" value="1"/>
</dbReference>
<dbReference type="Pfam" id="PF04536">
    <property type="entry name" value="TPM_phosphatase"/>
    <property type="match status" value="1"/>
</dbReference>
<feature type="transmembrane region" description="Helical" evidence="1">
    <location>
        <begin position="76"/>
        <end position="95"/>
    </location>
</feature>
<dbReference type="InterPro" id="IPR007621">
    <property type="entry name" value="TPM_dom"/>
</dbReference>
<evidence type="ECO:0000259" key="2">
    <source>
        <dbReference type="Pfam" id="PF04536"/>
    </source>
</evidence>
<sequence>MDTLAQRFFSTEEQEQITQAVREMEGQTSGEIVPMVVSASHSYPEAQLTGAVLLSLPLALIAAFATSSLLWWRGEVLWLFLLFFLCFFAGARLLVRHPVLLRLFLRDERTEEEVQRAALAHFYSEGLHQTRDATGVLIYISVLERRVWILGDQGINERLAPQTWQHCVDGLARGIREKRQAAALYTAIAEIGTLLRDHFPPRTDDRNELGDLIIVDDRPARRQLVVR</sequence>
<organism evidence="3 4">
    <name type="scientific">Desulfobulbus propionicus (strain ATCC 33891 / DSM 2032 / VKM B-1956 / 1pr3)</name>
    <dbReference type="NCBI Taxonomy" id="577650"/>
    <lineage>
        <taxon>Bacteria</taxon>
        <taxon>Pseudomonadati</taxon>
        <taxon>Thermodesulfobacteriota</taxon>
        <taxon>Desulfobulbia</taxon>
        <taxon>Desulfobulbales</taxon>
        <taxon>Desulfobulbaceae</taxon>
        <taxon>Desulfobulbus</taxon>
    </lineage>
</organism>
<dbReference type="RefSeq" id="WP_015724317.1">
    <property type="nucleotide sequence ID" value="NC_014972.1"/>
</dbReference>
<accession>A0A7U4DP53</accession>
<reference evidence="3 4" key="1">
    <citation type="journal article" date="2011" name="Stand. Genomic Sci.">
        <title>Complete genome sequence of Desulfobulbus propionicus type strain (1pr3).</title>
        <authorList>
            <person name="Pagani I."/>
            <person name="Lapidus A."/>
            <person name="Nolan M."/>
            <person name="Lucas S."/>
            <person name="Hammon N."/>
            <person name="Deshpande S."/>
            <person name="Cheng J.F."/>
            <person name="Chertkov O."/>
            <person name="Davenport K."/>
            <person name="Tapia R."/>
            <person name="Han C."/>
            <person name="Goodwin L."/>
            <person name="Pitluck S."/>
            <person name="Liolios K."/>
            <person name="Mavromatis K."/>
            <person name="Ivanova N."/>
            <person name="Mikhailova N."/>
            <person name="Pati A."/>
            <person name="Chen A."/>
            <person name="Palaniappan K."/>
            <person name="Land M."/>
            <person name="Hauser L."/>
            <person name="Chang Y.J."/>
            <person name="Jeffries C.D."/>
            <person name="Detter J.C."/>
            <person name="Brambilla E."/>
            <person name="Kannan K.P."/>
            <person name="Djao O.D."/>
            <person name="Rohde M."/>
            <person name="Pukall R."/>
            <person name="Spring S."/>
            <person name="Goker M."/>
            <person name="Sikorski J."/>
            <person name="Woyke T."/>
            <person name="Bristow J."/>
            <person name="Eisen J.A."/>
            <person name="Markowitz V."/>
            <person name="Hugenholtz P."/>
            <person name="Kyrpides N.C."/>
            <person name="Klenk H.P."/>
        </authorList>
    </citation>
    <scope>NUCLEOTIDE SEQUENCE [LARGE SCALE GENOMIC DNA]</scope>
    <source>
        <strain evidence="4">ATCC 33891 / DSM 2032 / 1pr3</strain>
    </source>
</reference>
<name>A0A7U4DP53_DESPD</name>
<evidence type="ECO:0000313" key="4">
    <source>
        <dbReference type="Proteomes" id="UP000006365"/>
    </source>
</evidence>
<gene>
    <name evidence="3" type="ordered locus">Despr_1624</name>
</gene>
<protein>
    <recommendedName>
        <fullName evidence="2">TPM domain-containing protein</fullName>
    </recommendedName>
</protein>
<keyword evidence="1" id="KW-0812">Transmembrane</keyword>
<dbReference type="Gene3D" id="3.10.310.50">
    <property type="match status" value="1"/>
</dbReference>
<evidence type="ECO:0000313" key="3">
    <source>
        <dbReference type="EMBL" id="ADW17776.1"/>
    </source>
</evidence>
<proteinExistence type="predicted"/>
<keyword evidence="4" id="KW-1185">Reference proteome</keyword>
<dbReference type="EMBL" id="CP002364">
    <property type="protein sequence ID" value="ADW17776.1"/>
    <property type="molecule type" value="Genomic_DNA"/>
</dbReference>
<feature type="domain" description="TPM" evidence="2">
    <location>
        <begin position="112"/>
        <end position="193"/>
    </location>
</feature>
<dbReference type="Proteomes" id="UP000006365">
    <property type="component" value="Chromosome"/>
</dbReference>
<evidence type="ECO:0000256" key="1">
    <source>
        <dbReference type="SAM" id="Phobius"/>
    </source>
</evidence>
<dbReference type="KEGG" id="dpr:Despr_1624"/>
<feature type="transmembrane region" description="Helical" evidence="1">
    <location>
        <begin position="48"/>
        <end position="70"/>
    </location>
</feature>